<dbReference type="GO" id="GO:0008967">
    <property type="term" value="F:phosphoglycolate phosphatase activity"/>
    <property type="evidence" value="ECO:0007669"/>
    <property type="project" value="TreeGrafter"/>
</dbReference>
<dbReference type="InterPro" id="IPR023198">
    <property type="entry name" value="PGP-like_dom2"/>
</dbReference>
<dbReference type="AlphaFoldDB" id="A0A948S1W6"/>
<dbReference type="InterPro" id="IPR036412">
    <property type="entry name" value="HAD-like_sf"/>
</dbReference>
<evidence type="ECO:0000313" key="1">
    <source>
        <dbReference type="EMBL" id="MBU2693417.1"/>
    </source>
</evidence>
<dbReference type="InterPro" id="IPR050155">
    <property type="entry name" value="HAD-like_hydrolase_sf"/>
</dbReference>
<protein>
    <submittedName>
        <fullName evidence="1">HAD hydrolase-like protein</fullName>
    </submittedName>
</protein>
<proteinExistence type="predicted"/>
<organism evidence="1 2">
    <name type="scientific">Eiseniibacteriota bacterium</name>
    <dbReference type="NCBI Taxonomy" id="2212470"/>
    <lineage>
        <taxon>Bacteria</taxon>
        <taxon>Candidatus Eiseniibacteriota</taxon>
    </lineage>
</organism>
<comment type="caution">
    <text evidence="1">The sequence shown here is derived from an EMBL/GenBank/DDBJ whole genome shotgun (WGS) entry which is preliminary data.</text>
</comment>
<dbReference type="Gene3D" id="3.40.50.1000">
    <property type="entry name" value="HAD superfamily/HAD-like"/>
    <property type="match status" value="1"/>
</dbReference>
<sequence>MPEYSRLLLFDIDGTLLHTRGAGQKAFRRALEKYLGEEIPQVHVNYAGRTDLSILMETLRLLEHPMPPDPLLMRAILDAYVGFLAEEVPHANLLTVCPGIPALLDEISDDPEICLGLLTGNAEKGAQYKLKYFQLEHYFPIGAYGDHSLHRHELVGIAVKRAERHWSHRWLPSTVWLVGDTPQDIEAARISGVHIAAVATGPYSTDDLAALKPDLLLHDLSGPETLRLLTGKAV</sequence>
<accession>A0A948S1W6</accession>
<reference evidence="1" key="1">
    <citation type="submission" date="2021-05" db="EMBL/GenBank/DDBJ databases">
        <title>Energy efficiency and biological interactions define the core microbiome of deep oligotrophic groundwater.</title>
        <authorList>
            <person name="Mehrshad M."/>
            <person name="Lopez-Fernandez M."/>
            <person name="Bell E."/>
            <person name="Bernier-Latmani R."/>
            <person name="Bertilsson S."/>
            <person name="Dopson M."/>
        </authorList>
    </citation>
    <scope>NUCLEOTIDE SEQUENCE</scope>
    <source>
        <strain evidence="1">Modern_marine.mb.64</strain>
    </source>
</reference>
<gene>
    <name evidence="1" type="ORF">KJ970_21070</name>
</gene>
<dbReference type="PANTHER" id="PTHR43434:SF1">
    <property type="entry name" value="PHOSPHOGLYCOLATE PHOSPHATASE"/>
    <property type="match status" value="1"/>
</dbReference>
<dbReference type="Gene3D" id="1.10.150.240">
    <property type="entry name" value="Putative phosphatase, domain 2"/>
    <property type="match status" value="1"/>
</dbReference>
<evidence type="ECO:0000313" key="2">
    <source>
        <dbReference type="Proteomes" id="UP000777784"/>
    </source>
</evidence>
<dbReference type="EMBL" id="JAHJDP010000119">
    <property type="protein sequence ID" value="MBU2693417.1"/>
    <property type="molecule type" value="Genomic_DNA"/>
</dbReference>
<keyword evidence="1" id="KW-0378">Hydrolase</keyword>
<dbReference type="Pfam" id="PF13419">
    <property type="entry name" value="HAD_2"/>
    <property type="match status" value="1"/>
</dbReference>
<dbReference type="GO" id="GO:0006281">
    <property type="term" value="P:DNA repair"/>
    <property type="evidence" value="ECO:0007669"/>
    <property type="project" value="TreeGrafter"/>
</dbReference>
<dbReference type="GO" id="GO:0005829">
    <property type="term" value="C:cytosol"/>
    <property type="evidence" value="ECO:0007669"/>
    <property type="project" value="TreeGrafter"/>
</dbReference>
<dbReference type="PANTHER" id="PTHR43434">
    <property type="entry name" value="PHOSPHOGLYCOLATE PHOSPHATASE"/>
    <property type="match status" value="1"/>
</dbReference>
<dbReference type="SFLD" id="SFLDG01129">
    <property type="entry name" value="C1.5:_HAD__Beta-PGM__Phosphata"/>
    <property type="match status" value="1"/>
</dbReference>
<dbReference type="Proteomes" id="UP000777784">
    <property type="component" value="Unassembled WGS sequence"/>
</dbReference>
<dbReference type="InterPro" id="IPR041492">
    <property type="entry name" value="HAD_2"/>
</dbReference>
<dbReference type="SFLD" id="SFLDS00003">
    <property type="entry name" value="Haloacid_Dehalogenase"/>
    <property type="match status" value="1"/>
</dbReference>
<name>A0A948S1W6_UNCEI</name>
<dbReference type="SUPFAM" id="SSF56784">
    <property type="entry name" value="HAD-like"/>
    <property type="match status" value="1"/>
</dbReference>
<dbReference type="InterPro" id="IPR023214">
    <property type="entry name" value="HAD_sf"/>
</dbReference>